<dbReference type="AlphaFoldDB" id="A0A3S3PS41"/>
<comment type="caution">
    <text evidence="1">The sequence shown here is derived from an EMBL/GenBank/DDBJ whole genome shotgun (WGS) entry which is preliminary data.</text>
</comment>
<dbReference type="InterPro" id="IPR003386">
    <property type="entry name" value="LACT/PDAT_acylTrfase"/>
</dbReference>
<reference evidence="1 2" key="1">
    <citation type="journal article" date="2018" name="Gigascience">
        <title>Genomes of trombidid mites reveal novel predicted allergens and laterally-transferred genes associated with secondary metabolism.</title>
        <authorList>
            <person name="Dong X."/>
            <person name="Chaisiri K."/>
            <person name="Xia D."/>
            <person name="Armstrong S.D."/>
            <person name="Fang Y."/>
            <person name="Donnelly M.J."/>
            <person name="Kadowaki T."/>
            <person name="McGarry J.W."/>
            <person name="Darby A.C."/>
            <person name="Makepeace B.L."/>
        </authorList>
    </citation>
    <scope>NUCLEOTIDE SEQUENCE [LARGE SCALE GENOMIC DNA]</scope>
    <source>
        <strain evidence="1">UoL-WK</strain>
    </source>
</reference>
<dbReference type="GO" id="GO:0006629">
    <property type="term" value="P:lipid metabolic process"/>
    <property type="evidence" value="ECO:0007669"/>
    <property type="project" value="InterPro"/>
</dbReference>
<sequence>MIENLYEKNGQRPVILVGHSMGGNIAYLFLLQKSLEWKNKYIRCMLTIGTPWGGGFKYLYDYLFDDDFFANYFKVIRSAERTYSAYSYLLPDPNVWNDLVLVETPSFNYTAHDLPKFLLDIQNENAYNMYLDTMNTNEDYKHPETNVYCIGGSGFKTLRSLKYSSDDFNSQPTVIYENGGDEFVNEIAMRHCLKWQTNGNFSFNFKVLNYNHLDLIRNENASKLIAEIVVNMS</sequence>
<dbReference type="OrthoDB" id="190846at2759"/>
<dbReference type="InterPro" id="IPR029058">
    <property type="entry name" value="AB_hydrolase_fold"/>
</dbReference>
<keyword evidence="2" id="KW-1185">Reference proteome</keyword>
<dbReference type="Gene3D" id="3.40.50.1820">
    <property type="entry name" value="alpha/beta hydrolase"/>
    <property type="match status" value="1"/>
</dbReference>
<evidence type="ECO:0008006" key="3">
    <source>
        <dbReference type="Google" id="ProtNLM"/>
    </source>
</evidence>
<gene>
    <name evidence="1" type="ORF">B4U79_16150</name>
</gene>
<accession>A0A3S3PS41</accession>
<dbReference type="EMBL" id="NCKU01003615">
    <property type="protein sequence ID" value="RWS07185.1"/>
    <property type="molecule type" value="Genomic_DNA"/>
</dbReference>
<evidence type="ECO:0000313" key="2">
    <source>
        <dbReference type="Proteomes" id="UP000285301"/>
    </source>
</evidence>
<dbReference type="PANTHER" id="PTHR11440">
    <property type="entry name" value="LECITHIN-CHOLESTEROL ACYLTRANSFERASE-RELATED"/>
    <property type="match status" value="1"/>
</dbReference>
<dbReference type="Pfam" id="PF02450">
    <property type="entry name" value="LCAT"/>
    <property type="match status" value="2"/>
</dbReference>
<organism evidence="1 2">
    <name type="scientific">Dinothrombium tinctorium</name>
    <dbReference type="NCBI Taxonomy" id="1965070"/>
    <lineage>
        <taxon>Eukaryota</taxon>
        <taxon>Metazoa</taxon>
        <taxon>Ecdysozoa</taxon>
        <taxon>Arthropoda</taxon>
        <taxon>Chelicerata</taxon>
        <taxon>Arachnida</taxon>
        <taxon>Acari</taxon>
        <taxon>Acariformes</taxon>
        <taxon>Trombidiformes</taxon>
        <taxon>Prostigmata</taxon>
        <taxon>Anystina</taxon>
        <taxon>Parasitengona</taxon>
        <taxon>Trombidioidea</taxon>
        <taxon>Trombidiidae</taxon>
        <taxon>Dinothrombium</taxon>
    </lineage>
</organism>
<protein>
    <recommendedName>
        <fullName evidence="3">Group XV phospholipase A2-like protein</fullName>
    </recommendedName>
</protein>
<name>A0A3S3PS41_9ACAR</name>
<dbReference type="Proteomes" id="UP000285301">
    <property type="component" value="Unassembled WGS sequence"/>
</dbReference>
<dbReference type="SUPFAM" id="SSF53474">
    <property type="entry name" value="alpha/beta-Hydrolases"/>
    <property type="match status" value="1"/>
</dbReference>
<dbReference type="GO" id="GO:0008374">
    <property type="term" value="F:O-acyltransferase activity"/>
    <property type="evidence" value="ECO:0007669"/>
    <property type="project" value="InterPro"/>
</dbReference>
<proteinExistence type="predicted"/>
<evidence type="ECO:0000313" key="1">
    <source>
        <dbReference type="EMBL" id="RWS07185.1"/>
    </source>
</evidence>